<name>A0AAV7QL34_PLEWA</name>
<reference evidence="1" key="1">
    <citation type="journal article" date="2022" name="bioRxiv">
        <title>Sequencing and chromosome-scale assembly of the giantPleurodeles waltlgenome.</title>
        <authorList>
            <person name="Brown T."/>
            <person name="Elewa A."/>
            <person name="Iarovenko S."/>
            <person name="Subramanian E."/>
            <person name="Araus A.J."/>
            <person name="Petzold A."/>
            <person name="Susuki M."/>
            <person name="Suzuki K.-i.T."/>
            <person name="Hayashi T."/>
            <person name="Toyoda A."/>
            <person name="Oliveira C."/>
            <person name="Osipova E."/>
            <person name="Leigh N.D."/>
            <person name="Simon A."/>
            <person name="Yun M.H."/>
        </authorList>
    </citation>
    <scope>NUCLEOTIDE SEQUENCE</scope>
    <source>
        <strain evidence="1">20211129_DDA</strain>
        <tissue evidence="1">Liver</tissue>
    </source>
</reference>
<protein>
    <submittedName>
        <fullName evidence="1">Uncharacterized protein</fullName>
    </submittedName>
</protein>
<sequence length="78" mass="8786">MRLTENGSVLGSTIERGVLSYMQDDDEFGNEEMCYLEVTGKEKEFDEYALDIEHDDKCSAEALDDEVTTSKAVVKNVQ</sequence>
<evidence type="ECO:0000313" key="1">
    <source>
        <dbReference type="EMBL" id="KAJ1140197.1"/>
    </source>
</evidence>
<dbReference type="Proteomes" id="UP001066276">
    <property type="component" value="Chromosome 6"/>
</dbReference>
<organism evidence="1 2">
    <name type="scientific">Pleurodeles waltl</name>
    <name type="common">Iberian ribbed newt</name>
    <dbReference type="NCBI Taxonomy" id="8319"/>
    <lineage>
        <taxon>Eukaryota</taxon>
        <taxon>Metazoa</taxon>
        <taxon>Chordata</taxon>
        <taxon>Craniata</taxon>
        <taxon>Vertebrata</taxon>
        <taxon>Euteleostomi</taxon>
        <taxon>Amphibia</taxon>
        <taxon>Batrachia</taxon>
        <taxon>Caudata</taxon>
        <taxon>Salamandroidea</taxon>
        <taxon>Salamandridae</taxon>
        <taxon>Pleurodelinae</taxon>
        <taxon>Pleurodeles</taxon>
    </lineage>
</organism>
<keyword evidence="2" id="KW-1185">Reference proteome</keyword>
<dbReference type="EMBL" id="JANPWB010000010">
    <property type="protein sequence ID" value="KAJ1140197.1"/>
    <property type="molecule type" value="Genomic_DNA"/>
</dbReference>
<gene>
    <name evidence="1" type="ORF">NDU88_006555</name>
</gene>
<dbReference type="AlphaFoldDB" id="A0AAV7QL34"/>
<comment type="caution">
    <text evidence="1">The sequence shown here is derived from an EMBL/GenBank/DDBJ whole genome shotgun (WGS) entry which is preliminary data.</text>
</comment>
<accession>A0AAV7QL34</accession>
<evidence type="ECO:0000313" key="2">
    <source>
        <dbReference type="Proteomes" id="UP001066276"/>
    </source>
</evidence>
<proteinExistence type="predicted"/>